<keyword evidence="2" id="KW-1185">Reference proteome</keyword>
<organism evidence="1 2">
    <name type="scientific">Dactylosporangium fulvum</name>
    <dbReference type="NCBI Taxonomy" id="53359"/>
    <lineage>
        <taxon>Bacteria</taxon>
        <taxon>Bacillati</taxon>
        <taxon>Actinomycetota</taxon>
        <taxon>Actinomycetes</taxon>
        <taxon>Micromonosporales</taxon>
        <taxon>Micromonosporaceae</taxon>
        <taxon>Dactylosporangium</taxon>
    </lineage>
</organism>
<evidence type="ECO:0000313" key="1">
    <source>
        <dbReference type="EMBL" id="UWP87355.1"/>
    </source>
</evidence>
<evidence type="ECO:0000313" key="2">
    <source>
        <dbReference type="Proteomes" id="UP001059617"/>
    </source>
</evidence>
<reference evidence="1" key="1">
    <citation type="submission" date="2021-04" db="EMBL/GenBank/DDBJ databases">
        <authorList>
            <person name="Hartkoorn R.C."/>
            <person name="Beaudoing E."/>
            <person name="Hot D."/>
        </authorList>
    </citation>
    <scope>NUCLEOTIDE SEQUENCE</scope>
    <source>
        <strain evidence="1">NRRL B-16292</strain>
    </source>
</reference>
<dbReference type="Proteomes" id="UP001059617">
    <property type="component" value="Chromosome"/>
</dbReference>
<dbReference type="InterPro" id="IPR046251">
    <property type="entry name" value="DUF6284"/>
</dbReference>
<gene>
    <name evidence="1" type="ORF">Dfulv_06565</name>
</gene>
<reference evidence="1" key="2">
    <citation type="submission" date="2022-09" db="EMBL/GenBank/DDBJ databases">
        <title>Biosynthetic gene clusters of Dactylosporangioum fulvum.</title>
        <authorList>
            <person name="Caradec T."/>
        </authorList>
    </citation>
    <scope>NUCLEOTIDE SEQUENCE</scope>
    <source>
        <strain evidence="1">NRRL B-16292</strain>
    </source>
</reference>
<protein>
    <submittedName>
        <fullName evidence="1">DUF6284 family protein</fullName>
    </submittedName>
</protein>
<name>A0ABY5WBB7_9ACTN</name>
<dbReference type="Pfam" id="PF19801">
    <property type="entry name" value="DUF6284"/>
    <property type="match status" value="1"/>
</dbReference>
<accession>A0ABY5WBB7</accession>
<dbReference type="EMBL" id="CP073720">
    <property type="protein sequence ID" value="UWP87355.1"/>
    <property type="molecule type" value="Genomic_DNA"/>
</dbReference>
<proteinExistence type="predicted"/>
<sequence>MPLIEAEMQMLDAEIRILLADPEPTALDWHRMRRAEKLVMRELEKLHSRRPAKRPAARRLRAA</sequence>